<dbReference type="Pfam" id="PF02782">
    <property type="entry name" value="FGGY_C"/>
    <property type="match status" value="1"/>
</dbReference>
<keyword evidence="12" id="KW-0067">ATP-binding</keyword>
<dbReference type="GO" id="GO:0005829">
    <property type="term" value="C:cytosol"/>
    <property type="evidence" value="ECO:0007669"/>
    <property type="project" value="TreeGrafter"/>
</dbReference>
<comment type="catalytic activity">
    <reaction evidence="11 12">
        <text>D-xylulose + ATP = D-xylulose 5-phosphate + ADP + H(+)</text>
        <dbReference type="Rhea" id="RHEA:10964"/>
        <dbReference type="ChEBI" id="CHEBI:15378"/>
        <dbReference type="ChEBI" id="CHEBI:17140"/>
        <dbReference type="ChEBI" id="CHEBI:30616"/>
        <dbReference type="ChEBI" id="CHEBI:57737"/>
        <dbReference type="ChEBI" id="CHEBI:456216"/>
        <dbReference type="EC" id="2.7.1.17"/>
    </reaction>
</comment>
<proteinExistence type="inferred from homology"/>
<comment type="similarity">
    <text evidence="2">Belongs to the SPCS1 family.</text>
</comment>
<name>A0AAD7QY05_9ASCO</name>
<dbReference type="InterPro" id="IPR018484">
    <property type="entry name" value="FGGY_N"/>
</dbReference>
<organism evidence="16 17">
    <name type="scientific">Lipomyces tetrasporus</name>
    <dbReference type="NCBI Taxonomy" id="54092"/>
    <lineage>
        <taxon>Eukaryota</taxon>
        <taxon>Fungi</taxon>
        <taxon>Dikarya</taxon>
        <taxon>Ascomycota</taxon>
        <taxon>Saccharomycotina</taxon>
        <taxon>Lipomycetes</taxon>
        <taxon>Lipomycetales</taxon>
        <taxon>Lipomycetaceae</taxon>
        <taxon>Lipomyces</taxon>
    </lineage>
</organism>
<evidence type="ECO:0000313" key="17">
    <source>
        <dbReference type="Proteomes" id="UP001217417"/>
    </source>
</evidence>
<dbReference type="InterPro" id="IPR009542">
    <property type="entry name" value="Spc1/SPCS1"/>
</dbReference>
<comment type="subcellular location">
    <subcellularLocation>
        <location evidence="1">Endoplasmic reticulum membrane</location>
        <topology evidence="1">Multi-pass membrane protein</topology>
    </subcellularLocation>
</comment>
<protein>
    <recommendedName>
        <fullName evidence="12">Xylulose kinase</fullName>
        <ecNumber evidence="12">2.7.1.17</ecNumber>
    </recommendedName>
</protein>
<accession>A0AAD7QY05</accession>
<evidence type="ECO:0000259" key="14">
    <source>
        <dbReference type="Pfam" id="PF00370"/>
    </source>
</evidence>
<keyword evidence="6 13" id="KW-0812">Transmembrane</keyword>
<evidence type="ECO:0000256" key="11">
    <source>
        <dbReference type="ARBA" id="ARBA00048885"/>
    </source>
</evidence>
<comment type="caution">
    <text evidence="16">The sequence shown here is derived from an EMBL/GenBank/DDBJ whole genome shotgun (WGS) entry which is preliminary data.</text>
</comment>
<dbReference type="GO" id="GO:0005997">
    <property type="term" value="P:xylulose metabolic process"/>
    <property type="evidence" value="ECO:0007669"/>
    <property type="project" value="TreeGrafter"/>
</dbReference>
<dbReference type="RefSeq" id="XP_056046965.1">
    <property type="nucleotide sequence ID" value="XM_056189555.1"/>
</dbReference>
<feature type="transmembrane region" description="Helical" evidence="13">
    <location>
        <begin position="24"/>
        <end position="43"/>
    </location>
</feature>
<dbReference type="GO" id="GO:0006465">
    <property type="term" value="P:signal peptide processing"/>
    <property type="evidence" value="ECO:0007669"/>
    <property type="project" value="InterPro"/>
</dbReference>
<dbReference type="SUPFAM" id="SSF53067">
    <property type="entry name" value="Actin-like ATPase domain"/>
    <property type="match status" value="2"/>
</dbReference>
<dbReference type="Pfam" id="PF06645">
    <property type="entry name" value="SPC12"/>
    <property type="match status" value="1"/>
</dbReference>
<evidence type="ECO:0000256" key="4">
    <source>
        <dbReference type="ARBA" id="ARBA00022629"/>
    </source>
</evidence>
<evidence type="ECO:0000259" key="15">
    <source>
        <dbReference type="Pfam" id="PF02782"/>
    </source>
</evidence>
<evidence type="ECO:0000256" key="1">
    <source>
        <dbReference type="ARBA" id="ARBA00004477"/>
    </source>
</evidence>
<evidence type="ECO:0000256" key="5">
    <source>
        <dbReference type="ARBA" id="ARBA00022679"/>
    </source>
</evidence>
<evidence type="ECO:0000313" key="16">
    <source>
        <dbReference type="EMBL" id="KAJ8103515.1"/>
    </source>
</evidence>
<dbReference type="GO" id="GO:0042732">
    <property type="term" value="P:D-xylose metabolic process"/>
    <property type="evidence" value="ECO:0007669"/>
    <property type="project" value="UniProtKB-UniRule"/>
</dbReference>
<keyword evidence="8" id="KW-0256">Endoplasmic reticulum</keyword>
<dbReference type="EC" id="2.7.1.17" evidence="12"/>
<keyword evidence="17" id="KW-1185">Reference proteome</keyword>
<keyword evidence="5 12" id="KW-0808">Transferase</keyword>
<dbReference type="FunFam" id="3.30.420.40:FF:000118">
    <property type="entry name" value="Xylulose kinase 2"/>
    <property type="match status" value="1"/>
</dbReference>
<dbReference type="InterPro" id="IPR018485">
    <property type="entry name" value="FGGY_C"/>
</dbReference>
<dbReference type="InterPro" id="IPR042024">
    <property type="entry name" value="D-XK_euk"/>
</dbReference>
<reference evidence="16" key="1">
    <citation type="submission" date="2023-03" db="EMBL/GenBank/DDBJ databases">
        <title>Near-Complete genome sequence of Lipomyces tetrasporous NRRL Y-64009, an oleaginous yeast capable of growing on lignocellulosic hydrolysates.</title>
        <authorList>
            <consortium name="Lawrence Berkeley National Laboratory"/>
            <person name="Jagtap S.S."/>
            <person name="Liu J.-J."/>
            <person name="Walukiewicz H.E."/>
            <person name="Pangilinan J."/>
            <person name="Lipzen A."/>
            <person name="Ahrendt S."/>
            <person name="Koriabine M."/>
            <person name="Cobaugh K."/>
            <person name="Salamov A."/>
            <person name="Yoshinaga Y."/>
            <person name="Ng V."/>
            <person name="Daum C."/>
            <person name="Grigoriev I.V."/>
            <person name="Slininger P.J."/>
            <person name="Dien B.S."/>
            <person name="Jin Y.-S."/>
            <person name="Rao C.V."/>
        </authorList>
    </citation>
    <scope>NUCLEOTIDE SEQUENCE</scope>
    <source>
        <strain evidence="16">NRRL Y-64009</strain>
    </source>
</reference>
<keyword evidence="9 13" id="KW-1133">Transmembrane helix</keyword>
<dbReference type="GO" id="GO:0004856">
    <property type="term" value="F:D-xylulokinase activity"/>
    <property type="evidence" value="ECO:0007669"/>
    <property type="project" value="UniProtKB-UniRule"/>
</dbReference>
<dbReference type="Pfam" id="PF00370">
    <property type="entry name" value="FGGY_N"/>
    <property type="match status" value="1"/>
</dbReference>
<gene>
    <name evidence="16" type="ORF">POJ06DRAFT_272236</name>
</gene>
<evidence type="ECO:0000256" key="8">
    <source>
        <dbReference type="ARBA" id="ARBA00022824"/>
    </source>
</evidence>
<comment type="function">
    <text evidence="12">Highly specific D-xylulose kinase which participates in the catabolism of xylose. Xylose is a major component of hemicelluloses such as xylan. Most fungi utilize D-xylose via three enzymatic reactions, xylose reductase (XR), xylitol dehydrogenase (XDH), and xylulokinase, to form xylulose 5-phosphate, which enters pentose phosphate pathway.</text>
</comment>
<dbReference type="Proteomes" id="UP001217417">
    <property type="component" value="Unassembled WGS sequence"/>
</dbReference>
<keyword evidence="7 12" id="KW-0418">Kinase</keyword>
<dbReference type="PANTHER" id="PTHR10196">
    <property type="entry name" value="SUGAR KINASE"/>
    <property type="match status" value="1"/>
</dbReference>
<dbReference type="GeneID" id="80884721"/>
<dbReference type="Gene3D" id="3.30.420.40">
    <property type="match status" value="2"/>
</dbReference>
<evidence type="ECO:0000256" key="7">
    <source>
        <dbReference type="ARBA" id="ARBA00022777"/>
    </source>
</evidence>
<evidence type="ECO:0000256" key="2">
    <source>
        <dbReference type="ARBA" id="ARBA00005245"/>
    </source>
</evidence>
<evidence type="ECO:0000256" key="10">
    <source>
        <dbReference type="ARBA" id="ARBA00023136"/>
    </source>
</evidence>
<evidence type="ECO:0000256" key="12">
    <source>
        <dbReference type="RuleBase" id="RU367058"/>
    </source>
</evidence>
<dbReference type="GO" id="GO:0005524">
    <property type="term" value="F:ATP binding"/>
    <property type="evidence" value="ECO:0007669"/>
    <property type="project" value="UniProtKB-UniRule"/>
</dbReference>
<keyword evidence="12" id="KW-0547">Nucleotide-binding</keyword>
<dbReference type="AlphaFoldDB" id="A0AAD7QY05"/>
<dbReference type="InterPro" id="IPR043129">
    <property type="entry name" value="ATPase_NBD"/>
</dbReference>
<evidence type="ECO:0000256" key="3">
    <source>
        <dbReference type="ARBA" id="ARBA00009156"/>
    </source>
</evidence>
<keyword evidence="12" id="KW-0119">Carbohydrate metabolism</keyword>
<feature type="domain" description="Carbohydrate kinase FGGY C-terminal" evidence="15">
    <location>
        <begin position="356"/>
        <end position="560"/>
    </location>
</feature>
<evidence type="ECO:0000256" key="6">
    <source>
        <dbReference type="ARBA" id="ARBA00022692"/>
    </source>
</evidence>
<comment type="similarity">
    <text evidence="3 12">Belongs to the FGGY kinase family.</text>
</comment>
<feature type="domain" description="Carbohydrate kinase FGGY N-terminal" evidence="14">
    <location>
        <begin position="188"/>
        <end position="345"/>
    </location>
</feature>
<keyword evidence="4 12" id="KW-0859">Xylose metabolism</keyword>
<evidence type="ECO:0000256" key="9">
    <source>
        <dbReference type="ARBA" id="ARBA00022989"/>
    </source>
</evidence>
<keyword evidence="10 13" id="KW-0472">Membrane</keyword>
<dbReference type="GO" id="GO:0005787">
    <property type="term" value="C:signal peptidase complex"/>
    <property type="evidence" value="ECO:0007669"/>
    <property type="project" value="InterPro"/>
</dbReference>
<evidence type="ECO:0000256" key="13">
    <source>
        <dbReference type="SAM" id="Phobius"/>
    </source>
</evidence>
<dbReference type="CDD" id="cd07776">
    <property type="entry name" value="ASKHA_NBD_FGGY_SpXK-like"/>
    <property type="match status" value="1"/>
</dbReference>
<dbReference type="PANTHER" id="PTHR10196:SF57">
    <property type="entry name" value="XYLULOSE KINASE"/>
    <property type="match status" value="1"/>
</dbReference>
<dbReference type="EMBL" id="JARPMG010000001">
    <property type="protein sequence ID" value="KAJ8103515.1"/>
    <property type="molecule type" value="Genomic_DNA"/>
</dbReference>
<sequence>MSSIQTVLLEGPIDFVGQQLADSITFYLVSIAGAIAFLVGIIAGDISLTAYTGALLFSAGFGFDLSTQQIKVIAINSKLEPVLQANVEFDVDTPEYQTRKGVYTNPDLNEVYAPVAMWIKAFDILLGKMQDAGLDFAKVKSISGAGQQHGSVFWSADAERLLASLNPDLPLEPQLSPKAFSHDMSPNWQDHSTAAECDDIEQEIGGADVVAQITGSKTHHRFTGPQIMRVRHRHPERYQRTARISLVSSFFASLLLGAIAPLDVSDVCGMNLWDIPNERFDDKIIEFVAGGGQAEKNKLLQKLGPVEPDGGKTLGYISDYYVRRYGFSKDCAITPITGDNPATILALPLRPLDVIVSLGTSTTLLVSTPVYKTSPSYHMFSHPTSKGLYMGMLCYCNGSLAREKVRDEINSIKPPSDVSDVWSSFNEAAQSVPPLGSTAEGKNKLGIYFPLPEIVPDCKAGTWRFMSDETGLREARDDWDVPLADARAILESQNLSMRLRAGPLLSSNGQPRRVYVVGGGSRNPAICQVTGEVLGPSEGVYRLELSNACALGSAYKALWAVQRKVIKEGVYESFEDFLSQRWDEKTMINSVDEGYRKGVWEKYGAALAAFDAAEKFAANS</sequence>